<dbReference type="InterPro" id="IPR036869">
    <property type="entry name" value="J_dom_sf"/>
</dbReference>
<evidence type="ECO:0008006" key="3">
    <source>
        <dbReference type="Google" id="ProtNLM"/>
    </source>
</evidence>
<comment type="caution">
    <text evidence="1">The sequence shown here is derived from an EMBL/GenBank/DDBJ whole genome shotgun (WGS) entry which is preliminary data.</text>
</comment>
<dbReference type="Proteomes" id="UP000188354">
    <property type="component" value="Unassembled WGS sequence"/>
</dbReference>
<protein>
    <recommendedName>
        <fullName evidence="3">J domain-containing protein</fullName>
    </recommendedName>
</protein>
<reference evidence="1 2" key="1">
    <citation type="journal article" date="2017" name="Plant Biotechnol. J.">
        <title>A comprehensive draft genome sequence for lupin (Lupinus angustifolius), an emerging health food: insights into plant-microbe interactions and legume evolution.</title>
        <authorList>
            <person name="Hane J.K."/>
            <person name="Ming Y."/>
            <person name="Kamphuis L.G."/>
            <person name="Nelson M.N."/>
            <person name="Garg G."/>
            <person name="Atkins C.A."/>
            <person name="Bayer P.E."/>
            <person name="Bravo A."/>
            <person name="Bringans S."/>
            <person name="Cannon S."/>
            <person name="Edwards D."/>
            <person name="Foley R."/>
            <person name="Gao L.L."/>
            <person name="Harrison M.J."/>
            <person name="Huang W."/>
            <person name="Hurgobin B."/>
            <person name="Li S."/>
            <person name="Liu C.W."/>
            <person name="McGrath A."/>
            <person name="Morahan G."/>
            <person name="Murray J."/>
            <person name="Weller J."/>
            <person name="Jian J."/>
            <person name="Singh K.B."/>
        </authorList>
    </citation>
    <scope>NUCLEOTIDE SEQUENCE [LARGE SCALE GENOMIC DNA]</scope>
    <source>
        <strain evidence="2">cv. Tanjil</strain>
        <tissue evidence="1">Whole plant</tissue>
    </source>
</reference>
<gene>
    <name evidence="1" type="ORF">TanjilG_06137</name>
</gene>
<dbReference type="Gene3D" id="1.10.287.110">
    <property type="entry name" value="DnaJ domain"/>
    <property type="match status" value="1"/>
</dbReference>
<dbReference type="AlphaFoldDB" id="A0A394DF62"/>
<dbReference type="SUPFAM" id="SSF46565">
    <property type="entry name" value="Chaperone J-domain"/>
    <property type="match status" value="1"/>
</dbReference>
<organism evidence="1 2">
    <name type="scientific">Lupinus angustifolius</name>
    <name type="common">Narrow-leaved blue lupine</name>
    <dbReference type="NCBI Taxonomy" id="3871"/>
    <lineage>
        <taxon>Eukaryota</taxon>
        <taxon>Viridiplantae</taxon>
        <taxon>Streptophyta</taxon>
        <taxon>Embryophyta</taxon>
        <taxon>Tracheophyta</taxon>
        <taxon>Spermatophyta</taxon>
        <taxon>Magnoliopsida</taxon>
        <taxon>eudicotyledons</taxon>
        <taxon>Gunneridae</taxon>
        <taxon>Pentapetalae</taxon>
        <taxon>rosids</taxon>
        <taxon>fabids</taxon>
        <taxon>Fabales</taxon>
        <taxon>Fabaceae</taxon>
        <taxon>Papilionoideae</taxon>
        <taxon>50 kb inversion clade</taxon>
        <taxon>genistoids sensu lato</taxon>
        <taxon>core genistoids</taxon>
        <taxon>Genisteae</taxon>
        <taxon>Lupinus</taxon>
    </lineage>
</organism>
<evidence type="ECO:0000313" key="2">
    <source>
        <dbReference type="Proteomes" id="UP000188354"/>
    </source>
</evidence>
<dbReference type="EMBL" id="MLAU01028165">
    <property type="protein sequence ID" value="OIW21523.1"/>
    <property type="molecule type" value="Genomic_DNA"/>
</dbReference>
<proteinExistence type="predicted"/>
<accession>A0A394DF62</accession>
<keyword evidence="2" id="KW-1185">Reference proteome</keyword>
<evidence type="ECO:0000313" key="1">
    <source>
        <dbReference type="EMBL" id="OIW21523.1"/>
    </source>
</evidence>
<name>A0A394DF62_LUPAN</name>
<sequence>MIFFFFFIFQSASIIFRRGPRKIKNSKYYQVLGVSKSSNEDKIKQTYRRATKKKKGHNPFDIFESVSNSPTNVNTCIHYETNFTSCCGNGNNISLGQVAIFLKLAHHQGSYQN</sequence>
<dbReference type="Gramene" id="OIW21523">
    <property type="protein sequence ID" value="OIW21523"/>
    <property type="gene ID" value="TanjilG_06137"/>
</dbReference>